<dbReference type="Gene3D" id="3.10.20.310">
    <property type="entry name" value="membrane protein fhac"/>
    <property type="match status" value="3"/>
</dbReference>
<keyword evidence="4" id="KW-1134">Transmembrane beta strand</keyword>
<evidence type="ECO:0000256" key="1">
    <source>
        <dbReference type="ARBA" id="ARBA00004442"/>
    </source>
</evidence>
<dbReference type="InterPro" id="IPR000184">
    <property type="entry name" value="Bac_surfAg_D15"/>
</dbReference>
<evidence type="ECO:0000256" key="3">
    <source>
        <dbReference type="ARBA" id="ARBA00015419"/>
    </source>
</evidence>
<comment type="subunit">
    <text evidence="10">Interacts with TamB to form the translocation and assembly module (TAM).</text>
</comment>
<proteinExistence type="inferred from homology"/>
<dbReference type="PANTHER" id="PTHR12815:SF47">
    <property type="entry name" value="TRANSLOCATION AND ASSEMBLY MODULE SUBUNIT TAMA"/>
    <property type="match status" value="1"/>
</dbReference>
<dbReference type="Pfam" id="PF01103">
    <property type="entry name" value="Omp85"/>
    <property type="match status" value="1"/>
</dbReference>
<dbReference type="InterPro" id="IPR010827">
    <property type="entry name" value="BamA/TamA_POTRA"/>
</dbReference>
<dbReference type="Pfam" id="PF07244">
    <property type="entry name" value="POTRA"/>
    <property type="match status" value="1"/>
</dbReference>
<name>A0A3B0MIY5_9GAMM</name>
<evidence type="ECO:0000259" key="13">
    <source>
        <dbReference type="Pfam" id="PF07244"/>
    </source>
</evidence>
<evidence type="ECO:0000256" key="6">
    <source>
        <dbReference type="ARBA" id="ARBA00022729"/>
    </source>
</evidence>
<evidence type="ECO:0000256" key="7">
    <source>
        <dbReference type="ARBA" id="ARBA00023136"/>
    </source>
</evidence>
<dbReference type="Gene3D" id="2.40.160.50">
    <property type="entry name" value="membrane protein fhac: a member of the omp85/tpsb transporter family"/>
    <property type="match status" value="1"/>
</dbReference>
<evidence type="ECO:0000256" key="11">
    <source>
        <dbReference type="SAM" id="SignalP"/>
    </source>
</evidence>
<keyword evidence="6 11" id="KW-0732">Signal</keyword>
<evidence type="ECO:0000313" key="15">
    <source>
        <dbReference type="EMBL" id="SSW95969.1"/>
    </source>
</evidence>
<protein>
    <recommendedName>
        <fullName evidence="3">Translocation and assembly module subunit TamA</fullName>
    </recommendedName>
    <alternativeName>
        <fullName evidence="9">Autotransporter assembly factor TamA</fullName>
    </alternativeName>
</protein>
<feature type="domain" description="POTRA" evidence="13">
    <location>
        <begin position="190"/>
        <end position="253"/>
    </location>
</feature>
<feature type="domain" description="Bacterial surface antigen (D15)" evidence="12">
    <location>
        <begin position="272"/>
        <end position="578"/>
    </location>
</feature>
<feature type="domain" description="TamA POTRA" evidence="14">
    <location>
        <begin position="26"/>
        <end position="100"/>
    </location>
</feature>
<dbReference type="InterPro" id="IPR035243">
    <property type="entry name" value="TamA_POTRA_Dom_1"/>
</dbReference>
<evidence type="ECO:0000259" key="12">
    <source>
        <dbReference type="Pfam" id="PF01103"/>
    </source>
</evidence>
<feature type="signal peptide" evidence="11">
    <location>
        <begin position="1"/>
        <end position="21"/>
    </location>
</feature>
<feature type="chain" id="PRO_5017389611" description="Translocation and assembly module subunit TamA" evidence="11">
    <location>
        <begin position="22"/>
        <end position="580"/>
    </location>
</feature>
<evidence type="ECO:0000256" key="4">
    <source>
        <dbReference type="ARBA" id="ARBA00022452"/>
    </source>
</evidence>
<evidence type="ECO:0000256" key="9">
    <source>
        <dbReference type="ARBA" id="ARBA00033063"/>
    </source>
</evidence>
<comment type="similarity">
    <text evidence="2">Belongs to the TamA family.</text>
</comment>
<dbReference type="GO" id="GO:0009306">
    <property type="term" value="P:protein secretion"/>
    <property type="evidence" value="ECO:0007669"/>
    <property type="project" value="TreeGrafter"/>
</dbReference>
<keyword evidence="7" id="KW-0472">Membrane</keyword>
<accession>A0A3B0MIY5</accession>
<keyword evidence="5" id="KW-0812">Transmembrane</keyword>
<evidence type="ECO:0000256" key="5">
    <source>
        <dbReference type="ARBA" id="ARBA00022692"/>
    </source>
</evidence>
<dbReference type="PANTHER" id="PTHR12815">
    <property type="entry name" value="SORTING AND ASSEMBLY MACHINERY SAMM50 PROTEIN FAMILY MEMBER"/>
    <property type="match status" value="1"/>
</dbReference>
<evidence type="ECO:0000256" key="8">
    <source>
        <dbReference type="ARBA" id="ARBA00023237"/>
    </source>
</evidence>
<dbReference type="EMBL" id="UFQR01000008">
    <property type="protein sequence ID" value="SSW95969.1"/>
    <property type="molecule type" value="Genomic_DNA"/>
</dbReference>
<sequence length="580" mass="65409" precursor="true">MPRYSLLCFLCMSMVVSVANGANLRLKVEGLTGELEKNVRIQLSNITQDEIAPDGRFQVRVDKAIRLGLRPLGYYEPTIEFSYQEFKPPSRPVLTAKVDPGKPVHVENVSITLNGAAKYDKDYAEMIARNTPPKGIILNHGDYEDLKQGFSRLAVRKCYFDAEMEKSQLGVSLAHRASYWIFDFNSGERYRFGAIKYEGSQIREDYLNNIVPFKQGDYYASEQLAEFNQRLVNTGWFNSAIVTPDITKAREKGTHILLMDAVLTPRARNHVELGGGYSTDVGPRVKATWNKPWINSRGQSFTSSLSLSQPEQIIDASYKISLKKSPLEQYYAVQAGFKRTDLNDTQSDTTTLNLLRNWDYYKGWQYGVNLRWSLSHFTHANITNTTMLLYSGASLSRMRQRGGAMPYWGDSQRYTIDISNTTWGSDIDFVVLQAQNVWIRTPWKGHRFVVRGHLGWIETNRFDKVPPDLRFFAGGDRSIRGYGYQKISPTNNQGKLTGASKLAVGSLEYQYNVTGNWWGAIFVDGGEAVNDFSKNDFKVGAGVGIRWVSPVGPIKLDIAAPVGDPNYSKVQFYIGLGAEL</sequence>
<dbReference type="GO" id="GO:0097347">
    <property type="term" value="C:TAM protein secretion complex"/>
    <property type="evidence" value="ECO:0007669"/>
    <property type="project" value="TreeGrafter"/>
</dbReference>
<dbReference type="GO" id="GO:0009279">
    <property type="term" value="C:cell outer membrane"/>
    <property type="evidence" value="ECO:0007669"/>
    <property type="project" value="UniProtKB-SubCell"/>
</dbReference>
<comment type="subcellular location">
    <subcellularLocation>
        <location evidence="1">Cell outer membrane</location>
    </subcellularLocation>
</comment>
<evidence type="ECO:0000256" key="2">
    <source>
        <dbReference type="ARBA" id="ARBA00010248"/>
    </source>
</evidence>
<keyword evidence="8" id="KW-0998">Cell outer membrane</keyword>
<reference evidence="15" key="1">
    <citation type="submission" date="2018-04" db="EMBL/GenBank/DDBJ databases">
        <authorList>
            <person name="Go L.Y."/>
            <person name="Mitchell J.A."/>
        </authorList>
    </citation>
    <scope>NUCLEOTIDE SEQUENCE</scope>
    <source>
        <strain evidence="15">ARTV</strain>
    </source>
</reference>
<dbReference type="InterPro" id="IPR039910">
    <property type="entry name" value="D15-like"/>
</dbReference>
<organism evidence="15">
    <name type="scientific">Arsenophonus endosymbiont of Trialeurodes vaporariorum</name>
    <dbReference type="NCBI Taxonomy" id="235567"/>
    <lineage>
        <taxon>Bacteria</taxon>
        <taxon>Pseudomonadati</taxon>
        <taxon>Pseudomonadota</taxon>
        <taxon>Gammaproteobacteria</taxon>
        <taxon>Enterobacterales</taxon>
        <taxon>Morganellaceae</taxon>
        <taxon>Arsenophonus</taxon>
    </lineage>
</organism>
<evidence type="ECO:0000256" key="10">
    <source>
        <dbReference type="ARBA" id="ARBA00093548"/>
    </source>
</evidence>
<evidence type="ECO:0000259" key="14">
    <source>
        <dbReference type="Pfam" id="PF17243"/>
    </source>
</evidence>
<dbReference type="Pfam" id="PF17243">
    <property type="entry name" value="POTRA_TamA_1"/>
    <property type="match status" value="1"/>
</dbReference>
<gene>
    <name evidence="15" type="primary">tamA</name>
    <name evidence="15" type="ORF">ARTV_2148</name>
</gene>
<dbReference type="AlphaFoldDB" id="A0A3B0MIY5"/>